<gene>
    <name evidence="2" type="ORF">ACFQ3C_11525</name>
</gene>
<dbReference type="Pfam" id="PF00085">
    <property type="entry name" value="Thioredoxin"/>
    <property type="match status" value="1"/>
</dbReference>
<keyword evidence="3" id="KW-1185">Reference proteome</keyword>
<dbReference type="PROSITE" id="PS51352">
    <property type="entry name" value="THIOREDOXIN_2"/>
    <property type="match status" value="1"/>
</dbReference>
<dbReference type="RefSeq" id="WP_380791843.1">
    <property type="nucleotide sequence ID" value="NZ_JBHTKR010000004.1"/>
</dbReference>
<name>A0ABW3TFP5_9RHOB</name>
<dbReference type="InterPro" id="IPR036249">
    <property type="entry name" value="Thioredoxin-like_sf"/>
</dbReference>
<dbReference type="Gene3D" id="3.40.30.10">
    <property type="entry name" value="Glutaredoxin"/>
    <property type="match status" value="1"/>
</dbReference>
<dbReference type="Proteomes" id="UP001597151">
    <property type="component" value="Unassembled WGS sequence"/>
</dbReference>
<accession>A0ABW3TFP5</accession>
<reference evidence="3" key="1">
    <citation type="journal article" date="2019" name="Int. J. Syst. Evol. Microbiol.">
        <title>The Global Catalogue of Microorganisms (GCM) 10K type strain sequencing project: providing services to taxonomists for standard genome sequencing and annotation.</title>
        <authorList>
            <consortium name="The Broad Institute Genomics Platform"/>
            <consortium name="The Broad Institute Genome Sequencing Center for Infectious Disease"/>
            <person name="Wu L."/>
            <person name="Ma J."/>
        </authorList>
    </citation>
    <scope>NUCLEOTIDE SEQUENCE [LARGE SCALE GENOMIC DNA]</scope>
    <source>
        <strain evidence="3">CCUG 55328</strain>
    </source>
</reference>
<dbReference type="CDD" id="cd02947">
    <property type="entry name" value="TRX_family"/>
    <property type="match status" value="1"/>
</dbReference>
<comment type="caution">
    <text evidence="2">The sequence shown here is derived from an EMBL/GenBank/DDBJ whole genome shotgun (WGS) entry which is preliminary data.</text>
</comment>
<organism evidence="2 3">
    <name type="scientific">Seohaeicola saemankumensis</name>
    <dbReference type="NCBI Taxonomy" id="481181"/>
    <lineage>
        <taxon>Bacteria</taxon>
        <taxon>Pseudomonadati</taxon>
        <taxon>Pseudomonadota</taxon>
        <taxon>Alphaproteobacteria</taxon>
        <taxon>Rhodobacterales</taxon>
        <taxon>Roseobacteraceae</taxon>
        <taxon>Seohaeicola</taxon>
    </lineage>
</organism>
<feature type="domain" description="Thioredoxin" evidence="1">
    <location>
        <begin position="8"/>
        <end position="139"/>
    </location>
</feature>
<dbReference type="SUPFAM" id="SSF52833">
    <property type="entry name" value="Thioredoxin-like"/>
    <property type="match status" value="1"/>
</dbReference>
<protein>
    <submittedName>
        <fullName evidence="2">Thioredoxin domain-containing protein</fullName>
    </submittedName>
</protein>
<evidence type="ECO:0000313" key="3">
    <source>
        <dbReference type="Proteomes" id="UP001597151"/>
    </source>
</evidence>
<dbReference type="InterPro" id="IPR013766">
    <property type="entry name" value="Thioredoxin_domain"/>
</dbReference>
<evidence type="ECO:0000259" key="1">
    <source>
        <dbReference type="PROSITE" id="PS51352"/>
    </source>
</evidence>
<evidence type="ECO:0000313" key="2">
    <source>
        <dbReference type="EMBL" id="MFD1195301.1"/>
    </source>
</evidence>
<sequence>MNRRDFIALTSTTAVTLALPVAVRAAGLPYTPALLEERLAAGDTVFLDFKASWCSTCKAQERVLAALKAETPDYEKKITFIDVDWDEYGRSDIVQELKIPRRSTLVVLRGDQELGRIVAQTGRAEIKALMDTALQAANS</sequence>
<dbReference type="EMBL" id="JBHTKR010000004">
    <property type="protein sequence ID" value="MFD1195301.1"/>
    <property type="molecule type" value="Genomic_DNA"/>
</dbReference>
<proteinExistence type="predicted"/>